<keyword evidence="4" id="KW-0808">Transferase</keyword>
<keyword evidence="12" id="KW-1185">Reference proteome</keyword>
<dbReference type="Pfam" id="PF01555">
    <property type="entry name" value="N6_N4_Mtase"/>
    <property type="match status" value="1"/>
</dbReference>
<dbReference type="InterPro" id="IPR002941">
    <property type="entry name" value="DNA_methylase_N4/N6"/>
</dbReference>
<dbReference type="Gene3D" id="3.40.50.150">
    <property type="entry name" value="Vaccinia Virus protein VP39"/>
    <property type="match status" value="2"/>
</dbReference>
<evidence type="ECO:0000256" key="3">
    <source>
        <dbReference type="ARBA" id="ARBA00022603"/>
    </source>
</evidence>
<dbReference type="RefSeq" id="WP_006886234.1">
    <property type="nucleotide sequence ID" value="NZ_AFVJ01000005.1"/>
</dbReference>
<sequence>MKLTQEEKERINFHSYKKINGLNSYLGTFPLELPTYFISKYSNENDLVMDNFSGRGSSLVAARMLKRNFIGNDLNPYAYVCSKFKTIKNMKKEDILNQIDNLKNEFLIWKENNLIDPDDLIFNDIKIFFHWDTLVELFFIREKIGKNWLTNNDLDNTILCFLLSILHGNERKDGNSSYLSISMPNTISMSPNYVKNYIKNNNLNLKYRNVFELLKRRIDLNWNEVLETSENYLKIFFANSTEELSFVDDQSVQIVFTSPPYLKVVNYTNSNWLRLWVLGFEREKLKNEIKLDDKHNFDSYCNFILSYLKNIYPKIKINGYVFLVIGDVNDFDLANETWNTIKDEVKFELINIFEQNIDSNKKILKILKSKSNATKKDKIIMLRKY</sequence>
<keyword evidence="7" id="KW-0238">DNA-binding</keyword>
<dbReference type="GeneID" id="65654074"/>
<dbReference type="PROSITE" id="PS00093">
    <property type="entry name" value="N4_MTASE"/>
    <property type="match status" value="1"/>
</dbReference>
<gene>
    <name evidence="11" type="ORF">GIG_00857</name>
</gene>
<evidence type="ECO:0000256" key="8">
    <source>
        <dbReference type="ARBA" id="ARBA00049120"/>
    </source>
</evidence>
<dbReference type="GO" id="GO:0003677">
    <property type="term" value="F:DNA binding"/>
    <property type="evidence" value="ECO:0007669"/>
    <property type="project" value="UniProtKB-KW"/>
</dbReference>
<keyword evidence="9" id="KW-0175">Coiled coil</keyword>
<evidence type="ECO:0000313" key="12">
    <source>
        <dbReference type="Proteomes" id="UP000005055"/>
    </source>
</evidence>
<evidence type="ECO:0000256" key="4">
    <source>
        <dbReference type="ARBA" id="ARBA00022679"/>
    </source>
</evidence>
<dbReference type="EMBL" id="AFVJ01000005">
    <property type="protein sequence ID" value="EGS29511.1"/>
    <property type="molecule type" value="Genomic_DNA"/>
</dbReference>
<comment type="similarity">
    <text evidence="1">Belongs to the N(4)/N(6)-methyltransferase family. N(4) subfamily.</text>
</comment>
<accession>F9QCL5</accession>
<keyword evidence="5" id="KW-0949">S-adenosyl-L-methionine</keyword>
<comment type="catalytic activity">
    <reaction evidence="8">
        <text>a 2'-deoxycytidine in DNA + S-adenosyl-L-methionine = an N(4)-methyl-2'-deoxycytidine in DNA + S-adenosyl-L-homocysteine + H(+)</text>
        <dbReference type="Rhea" id="RHEA:16857"/>
        <dbReference type="Rhea" id="RHEA-COMP:11369"/>
        <dbReference type="Rhea" id="RHEA-COMP:13674"/>
        <dbReference type="ChEBI" id="CHEBI:15378"/>
        <dbReference type="ChEBI" id="CHEBI:57856"/>
        <dbReference type="ChEBI" id="CHEBI:59789"/>
        <dbReference type="ChEBI" id="CHEBI:85452"/>
        <dbReference type="ChEBI" id="CHEBI:137933"/>
        <dbReference type="EC" id="2.1.1.113"/>
    </reaction>
</comment>
<dbReference type="GO" id="GO:0008170">
    <property type="term" value="F:N-methyltransferase activity"/>
    <property type="evidence" value="ECO:0007669"/>
    <property type="project" value="InterPro"/>
</dbReference>
<evidence type="ECO:0000313" key="11">
    <source>
        <dbReference type="EMBL" id="EGS29511.1"/>
    </source>
</evidence>
<dbReference type="SUPFAM" id="SSF53335">
    <property type="entry name" value="S-adenosyl-L-methionine-dependent methyltransferases"/>
    <property type="match status" value="2"/>
</dbReference>
<dbReference type="EC" id="2.1.1.113" evidence="2"/>
<evidence type="ECO:0000259" key="10">
    <source>
        <dbReference type="Pfam" id="PF01555"/>
    </source>
</evidence>
<dbReference type="GO" id="GO:0032259">
    <property type="term" value="P:methylation"/>
    <property type="evidence" value="ECO:0007669"/>
    <property type="project" value="UniProtKB-KW"/>
</dbReference>
<dbReference type="AlphaFoldDB" id="F9QCL5"/>
<evidence type="ECO:0000256" key="1">
    <source>
        <dbReference type="ARBA" id="ARBA00010203"/>
    </source>
</evidence>
<evidence type="ECO:0000256" key="7">
    <source>
        <dbReference type="ARBA" id="ARBA00023125"/>
    </source>
</evidence>
<evidence type="ECO:0000256" key="2">
    <source>
        <dbReference type="ARBA" id="ARBA00012185"/>
    </source>
</evidence>
<dbReference type="STRING" id="1034808.GIG_00857"/>
<proteinExistence type="inferred from homology"/>
<organism evidence="11 12">
    <name type="scientific">Mycoplasmopsis anatis 1340</name>
    <dbReference type="NCBI Taxonomy" id="1034808"/>
    <lineage>
        <taxon>Bacteria</taxon>
        <taxon>Bacillati</taxon>
        <taxon>Mycoplasmatota</taxon>
        <taxon>Mycoplasmoidales</taxon>
        <taxon>Metamycoplasmataceae</taxon>
        <taxon>Mycoplasmopsis</taxon>
    </lineage>
</organism>
<dbReference type="GO" id="GO:0009307">
    <property type="term" value="P:DNA restriction-modification system"/>
    <property type="evidence" value="ECO:0007669"/>
    <property type="project" value="UniProtKB-KW"/>
</dbReference>
<dbReference type="Proteomes" id="UP000005055">
    <property type="component" value="Unassembled WGS sequence"/>
</dbReference>
<feature type="coiled-coil region" evidence="9">
    <location>
        <begin position="85"/>
        <end position="112"/>
    </location>
</feature>
<dbReference type="eggNOG" id="COG0863">
    <property type="taxonomic scope" value="Bacteria"/>
</dbReference>
<keyword evidence="3 11" id="KW-0489">Methyltransferase</keyword>
<dbReference type="InterPro" id="IPR029063">
    <property type="entry name" value="SAM-dependent_MTases_sf"/>
</dbReference>
<evidence type="ECO:0000256" key="9">
    <source>
        <dbReference type="SAM" id="Coils"/>
    </source>
</evidence>
<name>F9QCL5_9BACT</name>
<evidence type="ECO:0000256" key="6">
    <source>
        <dbReference type="ARBA" id="ARBA00022747"/>
    </source>
</evidence>
<protein>
    <recommendedName>
        <fullName evidence="2">site-specific DNA-methyltransferase (cytosine-N(4)-specific)</fullName>
        <ecNumber evidence="2">2.1.1.113</ecNumber>
    </recommendedName>
</protein>
<dbReference type="GO" id="GO:0015667">
    <property type="term" value="F:site-specific DNA-methyltransferase (cytosine-N4-specific) activity"/>
    <property type="evidence" value="ECO:0007669"/>
    <property type="project" value="UniProtKB-EC"/>
</dbReference>
<dbReference type="REBASE" id="40505">
    <property type="entry name" value="M.Man1340ORF857P"/>
</dbReference>
<evidence type="ECO:0000256" key="5">
    <source>
        <dbReference type="ARBA" id="ARBA00022691"/>
    </source>
</evidence>
<feature type="domain" description="DNA methylase N-4/N-6" evidence="10">
    <location>
        <begin position="13"/>
        <end position="78"/>
    </location>
</feature>
<comment type="caution">
    <text evidence="11">The sequence shown here is derived from an EMBL/GenBank/DDBJ whole genome shotgun (WGS) entry which is preliminary data.</text>
</comment>
<dbReference type="InterPro" id="IPR017985">
    <property type="entry name" value="MeTrfase_CN4_CS"/>
</dbReference>
<keyword evidence="6" id="KW-0680">Restriction system</keyword>
<reference evidence="11 12" key="1">
    <citation type="journal article" date="2011" name="J. Bacteriol.">
        <title>Genome Sequence of Duck Pathogen Mycoplasma anatis Strain 1340.</title>
        <authorList>
            <person name="Guo Z."/>
            <person name="Chen P."/>
            <person name="Ren P."/>
            <person name="Kuang S."/>
            <person name="Zhou Z."/>
            <person name="Li Z."/>
            <person name="Liu M."/>
            <person name="Shi D."/>
            <person name="Xiao Y."/>
            <person name="Wang X."/>
            <person name="Zhou R."/>
            <person name="Jin H."/>
            <person name="Bi D."/>
        </authorList>
    </citation>
    <scope>NUCLEOTIDE SEQUENCE [LARGE SCALE GENOMIC DNA]</scope>
    <source>
        <strain evidence="11 12">1340</strain>
    </source>
</reference>